<protein>
    <recommendedName>
        <fullName evidence="4">Secreted protein</fullName>
    </recommendedName>
</protein>
<dbReference type="RefSeq" id="WP_143163038.1">
    <property type="nucleotide sequence ID" value="NZ_RJKL01000001.1"/>
</dbReference>
<organism evidence="2 3">
    <name type="scientific">Couchioplanes caeruleus</name>
    <dbReference type="NCBI Taxonomy" id="56438"/>
    <lineage>
        <taxon>Bacteria</taxon>
        <taxon>Bacillati</taxon>
        <taxon>Actinomycetota</taxon>
        <taxon>Actinomycetes</taxon>
        <taxon>Micromonosporales</taxon>
        <taxon>Micromonosporaceae</taxon>
        <taxon>Couchioplanes</taxon>
    </lineage>
</organism>
<gene>
    <name evidence="2" type="ORF">EDD30_6939</name>
</gene>
<comment type="caution">
    <text evidence="2">The sequence shown here is derived from an EMBL/GenBank/DDBJ whole genome shotgun (WGS) entry which is preliminary data.</text>
</comment>
<evidence type="ECO:0008006" key="4">
    <source>
        <dbReference type="Google" id="ProtNLM"/>
    </source>
</evidence>
<dbReference type="Proteomes" id="UP000271683">
    <property type="component" value="Unassembled WGS sequence"/>
</dbReference>
<feature type="signal peptide" evidence="1">
    <location>
        <begin position="1"/>
        <end position="28"/>
    </location>
</feature>
<evidence type="ECO:0000256" key="1">
    <source>
        <dbReference type="SAM" id="SignalP"/>
    </source>
</evidence>
<evidence type="ECO:0000313" key="3">
    <source>
        <dbReference type="Proteomes" id="UP000271683"/>
    </source>
</evidence>
<feature type="chain" id="PRO_5018279501" description="Secreted protein" evidence="1">
    <location>
        <begin position="29"/>
        <end position="131"/>
    </location>
</feature>
<dbReference type="AlphaFoldDB" id="A0A3N1GUE1"/>
<keyword evidence="1" id="KW-0732">Signal</keyword>
<reference evidence="2 3" key="1">
    <citation type="submission" date="2018-11" db="EMBL/GenBank/DDBJ databases">
        <title>Sequencing the genomes of 1000 actinobacteria strains.</title>
        <authorList>
            <person name="Klenk H.-P."/>
        </authorList>
    </citation>
    <scope>NUCLEOTIDE SEQUENCE [LARGE SCALE GENOMIC DNA]</scope>
    <source>
        <strain evidence="2 3">DSM 43634</strain>
    </source>
</reference>
<evidence type="ECO:0000313" key="2">
    <source>
        <dbReference type="EMBL" id="ROP33885.1"/>
    </source>
</evidence>
<sequence>MRKNLRKTAVAAAVGVLASLAVASPALAVYSPEPVRLGDYTWIGLYTDHDEHYLGAVWLTNYGNGDYGLRVCDYYSDGYYVSARIDPGNGDVQTYNSLGVGESNCLERDITYGVRKFRLAWKNFASAWAAP</sequence>
<accession>A0A3N1GUE1</accession>
<proteinExistence type="predicted"/>
<name>A0A3N1GUE1_9ACTN</name>
<dbReference type="EMBL" id="RJKL01000001">
    <property type="protein sequence ID" value="ROP33885.1"/>
    <property type="molecule type" value="Genomic_DNA"/>
</dbReference>